<evidence type="ECO:0000313" key="2">
    <source>
        <dbReference type="EMBL" id="KAA0939249.1"/>
    </source>
</evidence>
<dbReference type="EMBL" id="VDFC01000036">
    <property type="protein sequence ID" value="KAA0939249.1"/>
    <property type="molecule type" value="Genomic_DNA"/>
</dbReference>
<organism evidence="2 3">
    <name type="scientific">Streptomyces apricus</name>
    <dbReference type="NCBI Taxonomy" id="1828112"/>
    <lineage>
        <taxon>Bacteria</taxon>
        <taxon>Bacillati</taxon>
        <taxon>Actinomycetota</taxon>
        <taxon>Actinomycetes</taxon>
        <taxon>Kitasatosporales</taxon>
        <taxon>Streptomycetaceae</taxon>
        <taxon>Streptomyces</taxon>
    </lineage>
</organism>
<proteinExistence type="predicted"/>
<feature type="region of interest" description="Disordered" evidence="1">
    <location>
        <begin position="1"/>
        <end position="80"/>
    </location>
</feature>
<feature type="compositionally biased region" description="Pro residues" evidence="1">
    <location>
        <begin position="13"/>
        <end position="37"/>
    </location>
</feature>
<comment type="caution">
    <text evidence="2">The sequence shown here is derived from an EMBL/GenBank/DDBJ whole genome shotgun (WGS) entry which is preliminary data.</text>
</comment>
<name>A0A5B0BEA5_9ACTN</name>
<feature type="compositionally biased region" description="Low complexity" evidence="1">
    <location>
        <begin position="52"/>
        <end position="68"/>
    </location>
</feature>
<evidence type="ECO:0000313" key="3">
    <source>
        <dbReference type="Proteomes" id="UP000324965"/>
    </source>
</evidence>
<feature type="compositionally biased region" description="Low complexity" evidence="1">
    <location>
        <begin position="1"/>
        <end position="12"/>
    </location>
</feature>
<evidence type="ECO:0000256" key="1">
    <source>
        <dbReference type="SAM" id="MobiDB-lite"/>
    </source>
</evidence>
<dbReference type="AlphaFoldDB" id="A0A5B0BEA5"/>
<reference evidence="2 3" key="1">
    <citation type="submission" date="2019-05" db="EMBL/GenBank/DDBJ databases">
        <authorList>
            <person name="Hariharan J."/>
            <person name="Choudoir M.J."/>
            <person name="Diebold P."/>
            <person name="Panke-Buisse K."/>
            <person name="Buckley D.H."/>
        </authorList>
    </citation>
    <scope>NUCLEOTIDE SEQUENCE [LARGE SCALE GENOMIC DNA]</scope>
    <source>
        <strain evidence="2 3">SUN51</strain>
    </source>
</reference>
<gene>
    <name evidence="2" type="ORF">FGF04_12370</name>
</gene>
<protein>
    <submittedName>
        <fullName evidence="2">Uncharacterized protein</fullName>
    </submittedName>
</protein>
<keyword evidence="3" id="KW-1185">Reference proteome</keyword>
<accession>A0A5B0BEA5</accession>
<dbReference type="Proteomes" id="UP000324965">
    <property type="component" value="Unassembled WGS sequence"/>
</dbReference>
<sequence>MWPWAQRPSRSRPWPPPPPRPAPGPPARVPPAPPPGCPARKASWPTAPRTGSWSPTAGTAWSSWTWTSRAVPPTNRSPES</sequence>